<dbReference type="InterPro" id="IPR008271">
    <property type="entry name" value="Ser/Thr_kinase_AS"/>
</dbReference>
<keyword evidence="3" id="KW-1185">Reference proteome</keyword>
<reference evidence="3" key="1">
    <citation type="journal article" date="2011" name="Genome Res.">
        <title>Phylogeny-wide analysis of social amoeba genomes highlights ancient origins for complex intercellular communication.</title>
        <authorList>
            <person name="Heidel A.J."/>
            <person name="Lawal H.M."/>
            <person name="Felder M."/>
            <person name="Schilde C."/>
            <person name="Helps N.R."/>
            <person name="Tunggal B."/>
            <person name="Rivero F."/>
            <person name="John U."/>
            <person name="Schleicher M."/>
            <person name="Eichinger L."/>
            <person name="Platzer M."/>
            <person name="Noegel A.A."/>
            <person name="Schaap P."/>
            <person name="Gloeckner G."/>
        </authorList>
    </citation>
    <scope>NUCLEOTIDE SEQUENCE [LARGE SCALE GENOMIC DNA]</scope>
    <source>
        <strain evidence="3">SH3</strain>
    </source>
</reference>
<dbReference type="Pfam" id="PF12796">
    <property type="entry name" value="Ank_2"/>
    <property type="match status" value="1"/>
</dbReference>
<dbReference type="InterPro" id="IPR000719">
    <property type="entry name" value="Prot_kinase_dom"/>
</dbReference>
<dbReference type="GeneID" id="14871987"/>
<dbReference type="InterPro" id="IPR052050">
    <property type="entry name" value="SecEffector_AnkRepeat"/>
</dbReference>
<dbReference type="PANTHER" id="PTHR46586">
    <property type="entry name" value="ANKYRIN REPEAT-CONTAINING PROTEIN"/>
    <property type="match status" value="1"/>
</dbReference>
<dbReference type="Pfam" id="PF00069">
    <property type="entry name" value="Pkinase"/>
    <property type="match status" value="1"/>
</dbReference>
<feature type="domain" description="Protein kinase" evidence="1">
    <location>
        <begin position="1"/>
        <end position="253"/>
    </location>
</feature>
<dbReference type="AlphaFoldDB" id="F4PX16"/>
<dbReference type="Pfam" id="PF13637">
    <property type="entry name" value="Ank_4"/>
    <property type="match status" value="1"/>
</dbReference>
<proteinExistence type="predicted"/>
<dbReference type="PROSITE" id="PS50011">
    <property type="entry name" value="PROTEIN_KINASE_DOM"/>
    <property type="match status" value="1"/>
</dbReference>
<dbReference type="EMBL" id="GL883013">
    <property type="protein sequence ID" value="EGG19819.1"/>
    <property type="molecule type" value="Genomic_DNA"/>
</dbReference>
<sequence length="872" mass="100070">MKLFIGDDMFVQYKDHQDDTDLKKMYLLTHFYEGGDLEHLCQSIYGWNGSQKLKPHTEDKYLQKQQPSPDYKYITESEIWVYIRRLFLILEKLSQHNLAHLDIKPLNLFIRHDGQIVLGDFGSCHYFVAQENNDTFNMRTTTQASRGTNGYYAPESKQKKYYRSSDIYSVGSTILHLISCHPEDITNRKEFILNHKKDDFNADHIKISTVRYSQYLINFVKKLLIATPDDRFSLDDLNGEIVNEHTQRFTSFLINQQQILTSTTTLILDGEFNSPLTGLLPPTLLKLKLLGNFNQRIQFEDIPFEVKAIIFGPSFDCEIQGYLLNDLILAVGEKCYGTGRITLLEYDIMEWKNNDISISIDINHIGVISGVKVSIYPHLFCQIDKSKFEEANQHFGEYQNVEYPLDNMAKLFEFDEDNPHQVSNSKIDDIFRLVVIKNSYISRLIFESIRWIHRDVICTRAYKLSDAKVDSEWICAYRHYQLLSYLVSSMGTLEQEMQLMGGTGTFLHPVAMTWFCKGNTNYRIFRQMYDRYGRILFNRNKKGYIIDPCCVAGNMQIIQFLADNNFGTTINAIINASGAGHLHIVRWFTETRKERTTSAAMDAAAKGNHGDVARYLNENRTEGCTEACLDLFAEHGNLEMVKYLHQHNKPCTSKAMDKAASNGFKDVVEFLHLNRTEGCTSTAVDSAAQNGHHQLLTFLLENRSENGSPATLSYLAETGNLKLVQLFHQRGWNISARALDAASQGGFLEIVQFLHQNNYPCTTEAMDKAAENSHFDVLLFLQEHRTEGCTKSAMNNAAANGHLEVVKFLHEYRTEGCHKYAMNQAAINGYLEVVKFLHFNRTEGCSPYTMNNGNSYNESKFDKELVTIDRKL</sequence>
<dbReference type="InterPro" id="IPR036770">
    <property type="entry name" value="Ankyrin_rpt-contain_sf"/>
</dbReference>
<dbReference type="SMART" id="SM00220">
    <property type="entry name" value="S_TKc"/>
    <property type="match status" value="1"/>
</dbReference>
<dbReference type="GO" id="GO:0005524">
    <property type="term" value="F:ATP binding"/>
    <property type="evidence" value="ECO:0007669"/>
    <property type="project" value="InterPro"/>
</dbReference>
<dbReference type="Proteomes" id="UP000007797">
    <property type="component" value="Unassembled WGS sequence"/>
</dbReference>
<dbReference type="Gene3D" id="1.10.510.10">
    <property type="entry name" value="Transferase(Phosphotransferase) domain 1"/>
    <property type="match status" value="1"/>
</dbReference>
<dbReference type="KEGG" id="dfa:DFA_06921"/>
<protein>
    <recommendedName>
        <fullName evidence="1">Protein kinase domain-containing protein</fullName>
    </recommendedName>
</protein>
<dbReference type="OrthoDB" id="547665at2759"/>
<accession>F4PX16</accession>
<dbReference type="PANTHER" id="PTHR46586:SF3">
    <property type="entry name" value="ANKYRIN REPEAT-CONTAINING PROTEIN"/>
    <property type="match status" value="1"/>
</dbReference>
<name>F4PX16_CACFS</name>
<dbReference type="PROSITE" id="PS00108">
    <property type="entry name" value="PROTEIN_KINASE_ST"/>
    <property type="match status" value="1"/>
</dbReference>
<dbReference type="SUPFAM" id="SSF56112">
    <property type="entry name" value="Protein kinase-like (PK-like)"/>
    <property type="match status" value="1"/>
</dbReference>
<dbReference type="Gene3D" id="1.25.40.20">
    <property type="entry name" value="Ankyrin repeat-containing domain"/>
    <property type="match status" value="1"/>
</dbReference>
<organism evidence="2 3">
    <name type="scientific">Cavenderia fasciculata</name>
    <name type="common">Slime mold</name>
    <name type="synonym">Dictyostelium fasciculatum</name>
    <dbReference type="NCBI Taxonomy" id="261658"/>
    <lineage>
        <taxon>Eukaryota</taxon>
        <taxon>Amoebozoa</taxon>
        <taxon>Evosea</taxon>
        <taxon>Eumycetozoa</taxon>
        <taxon>Dictyostelia</taxon>
        <taxon>Acytosteliales</taxon>
        <taxon>Cavenderiaceae</taxon>
        <taxon>Cavenderia</taxon>
    </lineage>
</organism>
<evidence type="ECO:0000313" key="3">
    <source>
        <dbReference type="Proteomes" id="UP000007797"/>
    </source>
</evidence>
<gene>
    <name evidence="2" type="ORF">DFA_06921</name>
</gene>
<evidence type="ECO:0000259" key="1">
    <source>
        <dbReference type="PROSITE" id="PS50011"/>
    </source>
</evidence>
<dbReference type="SUPFAM" id="SSF48403">
    <property type="entry name" value="Ankyrin repeat"/>
    <property type="match status" value="1"/>
</dbReference>
<dbReference type="RefSeq" id="XP_004358165.1">
    <property type="nucleotide sequence ID" value="XM_004358108.1"/>
</dbReference>
<dbReference type="GO" id="GO:0004672">
    <property type="term" value="F:protein kinase activity"/>
    <property type="evidence" value="ECO:0007669"/>
    <property type="project" value="InterPro"/>
</dbReference>
<dbReference type="InterPro" id="IPR011009">
    <property type="entry name" value="Kinase-like_dom_sf"/>
</dbReference>
<evidence type="ECO:0000313" key="2">
    <source>
        <dbReference type="EMBL" id="EGG19819.1"/>
    </source>
</evidence>
<dbReference type="InterPro" id="IPR002110">
    <property type="entry name" value="Ankyrin_rpt"/>
</dbReference>
<dbReference type="STRING" id="1054147.F4PX16"/>